<accession>A0ACB9R868</accession>
<dbReference type="Proteomes" id="UP001057402">
    <property type="component" value="Chromosome 4"/>
</dbReference>
<sequence>MMHLPFGKSSYACPQNTIVGWLRSSTSSATVRDAGELISSGESAGQLESFGKAGEVDIFVSTAGTRNWLSFEGDEHGRESRGARTYVELSWLAEYWLLEGLGEACSRVMQRGLDSCGEISVPILKVAVSLSQWEIAEIATNSAGRCYRQLSEAGEFEGCDEAIVEMVRAASVRHSQRSSD</sequence>
<protein>
    <submittedName>
        <fullName evidence="1">Uncharacterized protein</fullName>
    </submittedName>
</protein>
<proteinExistence type="predicted"/>
<name>A0ACB9R868_9MYRT</name>
<gene>
    <name evidence="1" type="ORF">MLD38_012614</name>
</gene>
<evidence type="ECO:0000313" key="1">
    <source>
        <dbReference type="EMBL" id="KAI4374642.1"/>
    </source>
</evidence>
<dbReference type="EMBL" id="CM042883">
    <property type="protein sequence ID" value="KAI4374642.1"/>
    <property type="molecule type" value="Genomic_DNA"/>
</dbReference>
<evidence type="ECO:0000313" key="2">
    <source>
        <dbReference type="Proteomes" id="UP001057402"/>
    </source>
</evidence>
<reference evidence="2" key="1">
    <citation type="journal article" date="2023" name="Front. Plant Sci.">
        <title>Chromosomal-level genome assembly of Melastoma candidum provides insights into trichome evolution.</title>
        <authorList>
            <person name="Zhong Y."/>
            <person name="Wu W."/>
            <person name="Sun C."/>
            <person name="Zou P."/>
            <person name="Liu Y."/>
            <person name="Dai S."/>
            <person name="Zhou R."/>
        </authorList>
    </citation>
    <scope>NUCLEOTIDE SEQUENCE [LARGE SCALE GENOMIC DNA]</scope>
</reference>
<keyword evidence="2" id="KW-1185">Reference proteome</keyword>
<organism evidence="1 2">
    <name type="scientific">Melastoma candidum</name>
    <dbReference type="NCBI Taxonomy" id="119954"/>
    <lineage>
        <taxon>Eukaryota</taxon>
        <taxon>Viridiplantae</taxon>
        <taxon>Streptophyta</taxon>
        <taxon>Embryophyta</taxon>
        <taxon>Tracheophyta</taxon>
        <taxon>Spermatophyta</taxon>
        <taxon>Magnoliopsida</taxon>
        <taxon>eudicotyledons</taxon>
        <taxon>Gunneridae</taxon>
        <taxon>Pentapetalae</taxon>
        <taxon>rosids</taxon>
        <taxon>malvids</taxon>
        <taxon>Myrtales</taxon>
        <taxon>Melastomataceae</taxon>
        <taxon>Melastomatoideae</taxon>
        <taxon>Melastomateae</taxon>
        <taxon>Melastoma</taxon>
    </lineage>
</organism>
<comment type="caution">
    <text evidence="1">The sequence shown here is derived from an EMBL/GenBank/DDBJ whole genome shotgun (WGS) entry which is preliminary data.</text>
</comment>